<evidence type="ECO:0000313" key="2">
    <source>
        <dbReference type="Proteomes" id="UP000007038"/>
    </source>
</evidence>
<dbReference type="EMBL" id="CP002371">
    <property type="protein sequence ID" value="ADR52555.1"/>
    <property type="molecule type" value="Genomic_DNA"/>
</dbReference>
<evidence type="ECO:0000313" key="1">
    <source>
        <dbReference type="EMBL" id="ADR52555.1"/>
    </source>
</evidence>
<dbReference type="STRING" id="658172.CKC_04030"/>
<proteinExistence type="predicted"/>
<dbReference type="RefSeq" id="WP_013462211.1">
    <property type="nucleotide sequence ID" value="NC_014774.1"/>
</dbReference>
<dbReference type="KEGG" id="lso:CKC_04030"/>
<reference key="2">
    <citation type="submission" date="2010-11" db="EMBL/GenBank/DDBJ databases">
        <authorList>
            <person name="Lin H."/>
            <person name="Doddapaneni H.V."/>
            <person name="Lou B."/>
            <person name="Civerolo E.L."/>
            <person name="Chen C."/>
            <person name="Duan Y."/>
            <person name="Zhou L."/>
            <person name="Glynn J."/>
        </authorList>
    </citation>
    <scope>NUCLEOTIDE SEQUENCE</scope>
    <source>
        <strain>CLso-ZC1</strain>
    </source>
</reference>
<reference evidence="1 2" key="3">
    <citation type="journal article" date="2011" name="PLoS ONE">
        <title>The Complete Genome Sequence of 'Candidatus Liberibacter solanacearum', the Bacterium Associated with Potato Zebra Chip Disease.</title>
        <authorList>
            <person name="Lin H."/>
            <person name="Lou B."/>
            <person name="Glynn J.M."/>
            <person name="Doddapaneni H."/>
            <person name="Civerolo E.L."/>
            <person name="Chen C."/>
            <person name="Duan Y."/>
            <person name="Zhou L."/>
            <person name="Vahling C.M."/>
        </authorList>
    </citation>
    <scope>NUCLEOTIDE SEQUENCE [LARGE SCALE GENOMIC DNA]</scope>
    <source>
        <strain evidence="1 2">CLso-ZC1</strain>
    </source>
</reference>
<organism evidence="1 2">
    <name type="scientific">Liberibacter solanacearum (strain CLso-ZC1)</name>
    <dbReference type="NCBI Taxonomy" id="658172"/>
    <lineage>
        <taxon>Bacteria</taxon>
        <taxon>Pseudomonadati</taxon>
        <taxon>Pseudomonadota</taxon>
        <taxon>Alphaproteobacteria</taxon>
        <taxon>Hyphomicrobiales</taxon>
        <taxon>Rhizobiaceae</taxon>
        <taxon>Liberibacter</taxon>
    </lineage>
</organism>
<dbReference type="Proteomes" id="UP000007038">
    <property type="component" value="Chromosome"/>
</dbReference>
<reference evidence="2" key="1">
    <citation type="submission" date="2010-11" db="EMBL/GenBank/DDBJ databases">
        <title>Complete genome sequence of Candidatus Liberibacter solanacearum CLso-ZC1.</title>
        <authorList>
            <person name="Lin H."/>
            <person name="Doddapaneni H.V."/>
            <person name="Lou B."/>
            <person name="Civerolo E.L."/>
            <person name="Chen C."/>
            <person name="Duan Y."/>
            <person name="Zhou L."/>
            <person name="Glynn J."/>
        </authorList>
    </citation>
    <scope>NUCLEOTIDE SEQUENCE [LARGE SCALE GENOMIC DNA]</scope>
    <source>
        <strain evidence="2">CLso-ZC1</strain>
    </source>
</reference>
<protein>
    <submittedName>
        <fullName evidence="1">Uncharacterized protein</fullName>
    </submittedName>
</protein>
<dbReference type="HOGENOM" id="CLU_2601794_0_0_5"/>
<accession>E4UB76</accession>
<dbReference type="AlphaFoldDB" id="E4UB76"/>
<sequence length="79" mass="9226">MNIQLLNQVSDICNYHHGKPDKTRVDILTLVGRYGSHEVCMALLENAVIIHAHLHFLQKYKDDHELKELYQKLQRSGDE</sequence>
<name>E4UB76_LIBSC</name>
<dbReference type="GeneID" id="96886256"/>
<gene>
    <name evidence="1" type="ordered locus">CKC_04030</name>
</gene>